<sequence>CNEKKLSVTHVRFSSNKKERRNQHPHNNNNTNNNTNGQRVLLHRWGTRANDTQRSGRTESLTRQILDSGFRRPQVRPNVFPSTTHSFFGSSLEPIRVNRNDEEPDANVEIPGNSEGEANVVNTTIPPSIVPWIRSTRRLDTTSRHRTATPTSTSAPTSATTHTSRSSSTNNNSTDEQMARRIQ</sequence>
<evidence type="ECO:0000313" key="2">
    <source>
        <dbReference type="Proteomes" id="UP000789525"/>
    </source>
</evidence>
<comment type="caution">
    <text evidence="1">The sequence shown here is derived from an EMBL/GenBank/DDBJ whole genome shotgun (WGS) entry which is preliminary data.</text>
</comment>
<protein>
    <submittedName>
        <fullName evidence="1">5100_t:CDS:1</fullName>
    </submittedName>
</protein>
<accession>A0ACA9QZQ1</accession>
<reference evidence="1" key="1">
    <citation type="submission" date="2021-06" db="EMBL/GenBank/DDBJ databases">
        <authorList>
            <person name="Kallberg Y."/>
            <person name="Tangrot J."/>
            <person name="Rosling A."/>
        </authorList>
    </citation>
    <scope>NUCLEOTIDE SEQUENCE</scope>
    <source>
        <strain evidence="1">CL356</strain>
    </source>
</reference>
<evidence type="ECO:0000313" key="1">
    <source>
        <dbReference type="EMBL" id="CAG8771220.1"/>
    </source>
</evidence>
<feature type="non-terminal residue" evidence="1">
    <location>
        <position position="183"/>
    </location>
</feature>
<feature type="non-terminal residue" evidence="1">
    <location>
        <position position="1"/>
    </location>
</feature>
<keyword evidence="2" id="KW-1185">Reference proteome</keyword>
<gene>
    <name evidence="1" type="ORF">ACOLOM_LOCUS13803</name>
</gene>
<organism evidence="1 2">
    <name type="scientific">Acaulospora colombiana</name>
    <dbReference type="NCBI Taxonomy" id="27376"/>
    <lineage>
        <taxon>Eukaryota</taxon>
        <taxon>Fungi</taxon>
        <taxon>Fungi incertae sedis</taxon>
        <taxon>Mucoromycota</taxon>
        <taxon>Glomeromycotina</taxon>
        <taxon>Glomeromycetes</taxon>
        <taxon>Diversisporales</taxon>
        <taxon>Acaulosporaceae</taxon>
        <taxon>Acaulospora</taxon>
    </lineage>
</organism>
<dbReference type="Proteomes" id="UP000789525">
    <property type="component" value="Unassembled WGS sequence"/>
</dbReference>
<name>A0ACA9QZQ1_9GLOM</name>
<dbReference type="EMBL" id="CAJVPT010064993">
    <property type="protein sequence ID" value="CAG8771220.1"/>
    <property type="molecule type" value="Genomic_DNA"/>
</dbReference>
<proteinExistence type="predicted"/>